<dbReference type="EMBL" id="CP111021">
    <property type="protein sequence ID" value="WAR18031.1"/>
    <property type="molecule type" value="Genomic_DNA"/>
</dbReference>
<keyword evidence="2" id="KW-0812">Transmembrane</keyword>
<name>A0ABY7FAM6_MYAAR</name>
<evidence type="ECO:0000313" key="4">
    <source>
        <dbReference type="Proteomes" id="UP001164746"/>
    </source>
</evidence>
<gene>
    <name evidence="3" type="ORF">MAR_032625</name>
</gene>
<keyword evidence="2" id="KW-1133">Transmembrane helix</keyword>
<protein>
    <submittedName>
        <fullName evidence="3">Uncharacterized protein</fullName>
    </submittedName>
</protein>
<proteinExistence type="predicted"/>
<reference evidence="3" key="1">
    <citation type="submission" date="2022-11" db="EMBL/GenBank/DDBJ databases">
        <title>Centuries of genome instability and evolution in soft-shell clam transmissible cancer (bioRxiv).</title>
        <authorList>
            <person name="Hart S.F.M."/>
            <person name="Yonemitsu M.A."/>
            <person name="Giersch R.M."/>
            <person name="Beal B.F."/>
            <person name="Arriagada G."/>
            <person name="Davis B.W."/>
            <person name="Ostrander E.A."/>
            <person name="Goff S.P."/>
            <person name="Metzger M.J."/>
        </authorList>
    </citation>
    <scope>NUCLEOTIDE SEQUENCE</scope>
    <source>
        <strain evidence="3">MELC-2E11</strain>
        <tissue evidence="3">Siphon/mantle</tissue>
    </source>
</reference>
<sequence>MCDKSNGHCSNGCSGDVFGTMCDVKCPANCAKSDTKSSCNRGGYCKYGCLDGYEGDDCTVSATSPIGAITGVVTIVVLIGVVVAIYCLRGRFVRLLSSSKTNGNTNTSFVPDITVEKNNDSNELIEWNNRNLTESQQPSDRQPASKSSSLIQPATSHEADLETNKNAIQDEESTPYVLYTNSVAQQKPKVAVDALVQYVDSLSKDDKIIKAMFEKFAQGLIKPYVHSQRSENLPRNRYKGIYPCM</sequence>
<organism evidence="3 4">
    <name type="scientific">Mya arenaria</name>
    <name type="common">Soft-shell clam</name>
    <dbReference type="NCBI Taxonomy" id="6604"/>
    <lineage>
        <taxon>Eukaryota</taxon>
        <taxon>Metazoa</taxon>
        <taxon>Spiralia</taxon>
        <taxon>Lophotrochozoa</taxon>
        <taxon>Mollusca</taxon>
        <taxon>Bivalvia</taxon>
        <taxon>Autobranchia</taxon>
        <taxon>Heteroconchia</taxon>
        <taxon>Euheterodonta</taxon>
        <taxon>Imparidentia</taxon>
        <taxon>Neoheterodontei</taxon>
        <taxon>Myida</taxon>
        <taxon>Myoidea</taxon>
        <taxon>Myidae</taxon>
        <taxon>Mya</taxon>
    </lineage>
</organism>
<keyword evidence="4" id="KW-1185">Reference proteome</keyword>
<evidence type="ECO:0000256" key="1">
    <source>
        <dbReference type="SAM" id="MobiDB-lite"/>
    </source>
</evidence>
<feature type="non-terminal residue" evidence="3">
    <location>
        <position position="1"/>
    </location>
</feature>
<evidence type="ECO:0000256" key="2">
    <source>
        <dbReference type="SAM" id="Phobius"/>
    </source>
</evidence>
<feature type="compositionally biased region" description="Polar residues" evidence="1">
    <location>
        <begin position="130"/>
        <end position="155"/>
    </location>
</feature>
<feature type="transmembrane region" description="Helical" evidence="2">
    <location>
        <begin position="66"/>
        <end position="88"/>
    </location>
</feature>
<keyword evidence="2" id="KW-0472">Membrane</keyword>
<dbReference type="Proteomes" id="UP001164746">
    <property type="component" value="Chromosome 10"/>
</dbReference>
<feature type="region of interest" description="Disordered" evidence="1">
    <location>
        <begin position="130"/>
        <end position="162"/>
    </location>
</feature>
<evidence type="ECO:0000313" key="3">
    <source>
        <dbReference type="EMBL" id="WAR18031.1"/>
    </source>
</evidence>
<accession>A0ABY7FAM6</accession>